<dbReference type="EMBL" id="LRFG02000003">
    <property type="protein sequence ID" value="PCO05230.1"/>
    <property type="molecule type" value="Genomic_DNA"/>
</dbReference>
<feature type="chain" id="PRO_5046285994" evidence="2">
    <location>
        <begin position="23"/>
        <end position="123"/>
    </location>
</feature>
<protein>
    <submittedName>
        <fullName evidence="3">Uncharacterized protein</fullName>
    </submittedName>
</protein>
<organism evidence="3 4">
    <name type="scientific">Microbulbifer flavimaris</name>
    <dbReference type="NCBI Taxonomy" id="1781068"/>
    <lineage>
        <taxon>Bacteria</taxon>
        <taxon>Pseudomonadati</taxon>
        <taxon>Pseudomonadota</taxon>
        <taxon>Gammaproteobacteria</taxon>
        <taxon>Cellvibrionales</taxon>
        <taxon>Microbulbiferaceae</taxon>
        <taxon>Microbulbifer</taxon>
    </lineage>
</organism>
<evidence type="ECO:0000313" key="4">
    <source>
        <dbReference type="Proteomes" id="UP000218427"/>
    </source>
</evidence>
<evidence type="ECO:0000313" key="3">
    <source>
        <dbReference type="EMBL" id="PCO05230.1"/>
    </source>
</evidence>
<keyword evidence="2" id="KW-0732">Signal</keyword>
<name>A0ABX4HZZ1_9GAMM</name>
<accession>A0ABX4HZZ1</accession>
<feature type="signal peptide" evidence="2">
    <location>
        <begin position="1"/>
        <end position="22"/>
    </location>
</feature>
<evidence type="ECO:0000256" key="1">
    <source>
        <dbReference type="SAM" id="MobiDB-lite"/>
    </source>
</evidence>
<feature type="compositionally biased region" description="Basic and acidic residues" evidence="1">
    <location>
        <begin position="99"/>
        <end position="116"/>
    </location>
</feature>
<dbReference type="Proteomes" id="UP000218427">
    <property type="component" value="Unassembled WGS sequence"/>
</dbReference>
<keyword evidence="4" id="KW-1185">Reference proteome</keyword>
<evidence type="ECO:0000256" key="2">
    <source>
        <dbReference type="SAM" id="SignalP"/>
    </source>
</evidence>
<sequence length="123" mass="13655">MKTKLISCALVLGLGTALPAFGDAIGEQQNAPGPMEYLEVEGSIDRDAEQRNRAELVQAMANRLLNAGKQEQIQSLLLRQKGQVGQLLLREERARAEAEQLRLEREAARSNEQQEREEQEGAS</sequence>
<comment type="caution">
    <text evidence="3">The sequence shown here is derived from an EMBL/GenBank/DDBJ whole genome shotgun (WGS) entry which is preliminary data.</text>
</comment>
<proteinExistence type="predicted"/>
<dbReference type="RefSeq" id="WP_067084711.1">
    <property type="nucleotide sequence ID" value="NZ_LRFG02000003.1"/>
</dbReference>
<gene>
    <name evidence="3" type="ORF">AWR36_010935</name>
</gene>
<reference evidence="3" key="1">
    <citation type="submission" date="2017-08" db="EMBL/GenBank/DDBJ databases">
        <title>Microbulbifer marisrubri sp. nov., a halophilic alphaproteobacterium isolated from marine sediment of the Yellow Sea, China.</title>
        <authorList>
            <person name="Zhang G."/>
            <person name="Xiong Q."/>
        </authorList>
    </citation>
    <scope>NUCLEOTIDE SEQUENCE [LARGE SCALE GENOMIC DNA]</scope>
    <source>
        <strain evidence="3">WRN-8</strain>
    </source>
</reference>
<feature type="region of interest" description="Disordered" evidence="1">
    <location>
        <begin position="99"/>
        <end position="123"/>
    </location>
</feature>